<comment type="caution">
    <text evidence="3">The sequence shown here is derived from an EMBL/GenBank/DDBJ whole genome shotgun (WGS) entry which is preliminary data.</text>
</comment>
<dbReference type="AlphaFoldDB" id="A0A316ARV4"/>
<evidence type="ECO:0000313" key="3">
    <source>
        <dbReference type="EMBL" id="PWJ52827.1"/>
    </source>
</evidence>
<accession>A0A316ARV4</accession>
<dbReference type="RefSeq" id="WP_109775087.1">
    <property type="nucleotide sequence ID" value="NZ_QGDQ01000017.1"/>
</dbReference>
<comment type="similarity">
    <text evidence="1">Belongs to the PemK/MazF family.</text>
</comment>
<dbReference type="SUPFAM" id="SSF50118">
    <property type="entry name" value="Cell growth inhibitor/plasmid maintenance toxic component"/>
    <property type="match status" value="1"/>
</dbReference>
<dbReference type="OrthoDB" id="4966310at2"/>
<dbReference type="EMBL" id="QGDQ01000017">
    <property type="protein sequence ID" value="PWJ52827.1"/>
    <property type="molecule type" value="Genomic_DNA"/>
</dbReference>
<name>A0A316ARV4_9ACTN</name>
<keyword evidence="3" id="KW-0378">Hydrolase</keyword>
<dbReference type="InterPro" id="IPR003477">
    <property type="entry name" value="PemK-like"/>
</dbReference>
<organism evidence="3 4">
    <name type="scientific">Quadrisphaera granulorum</name>
    <dbReference type="NCBI Taxonomy" id="317664"/>
    <lineage>
        <taxon>Bacteria</taxon>
        <taxon>Bacillati</taxon>
        <taxon>Actinomycetota</taxon>
        <taxon>Actinomycetes</taxon>
        <taxon>Kineosporiales</taxon>
        <taxon>Kineosporiaceae</taxon>
        <taxon>Quadrisphaera</taxon>
    </lineage>
</organism>
<sequence>MTQYVRGRIYLADIGLTDENDRPVPKYMLIVSNNGRNKGLTALAVRLTTTHRPFASHVALPPGEVWTGYVSCDDVVQLYDEDRVKDAGALSPVAMRAVEEGLRIALGL</sequence>
<gene>
    <name evidence="3" type="ORF">BXY45_11779</name>
</gene>
<keyword evidence="3" id="KW-0540">Nuclease</keyword>
<dbReference type="Proteomes" id="UP000245469">
    <property type="component" value="Unassembled WGS sequence"/>
</dbReference>
<keyword evidence="4" id="KW-1185">Reference proteome</keyword>
<dbReference type="Pfam" id="PF02452">
    <property type="entry name" value="PemK_toxin"/>
    <property type="match status" value="1"/>
</dbReference>
<evidence type="ECO:0000256" key="1">
    <source>
        <dbReference type="ARBA" id="ARBA00007521"/>
    </source>
</evidence>
<keyword evidence="2" id="KW-1277">Toxin-antitoxin system</keyword>
<reference evidence="3 4" key="1">
    <citation type="submission" date="2018-03" db="EMBL/GenBank/DDBJ databases">
        <title>Genomic Encyclopedia of Archaeal and Bacterial Type Strains, Phase II (KMG-II): from individual species to whole genera.</title>
        <authorList>
            <person name="Goeker M."/>
        </authorList>
    </citation>
    <scope>NUCLEOTIDE SEQUENCE [LARGE SCALE GENOMIC DNA]</scope>
    <source>
        <strain evidence="3 4">DSM 44889</strain>
    </source>
</reference>
<dbReference type="GO" id="GO:0004519">
    <property type="term" value="F:endonuclease activity"/>
    <property type="evidence" value="ECO:0007669"/>
    <property type="project" value="UniProtKB-KW"/>
</dbReference>
<protein>
    <submittedName>
        <fullName evidence="3">mRNA-degrading endonuclease toxin of MazEF toxin-antitoxin module</fullName>
    </submittedName>
</protein>
<evidence type="ECO:0000313" key="4">
    <source>
        <dbReference type="Proteomes" id="UP000245469"/>
    </source>
</evidence>
<dbReference type="InterPro" id="IPR011067">
    <property type="entry name" value="Plasmid_toxin/cell-grow_inhib"/>
</dbReference>
<evidence type="ECO:0000256" key="2">
    <source>
        <dbReference type="ARBA" id="ARBA00022649"/>
    </source>
</evidence>
<dbReference type="Gene3D" id="2.30.30.110">
    <property type="match status" value="1"/>
</dbReference>
<proteinExistence type="inferred from homology"/>
<keyword evidence="3" id="KW-0255">Endonuclease</keyword>
<dbReference type="GO" id="GO:0003677">
    <property type="term" value="F:DNA binding"/>
    <property type="evidence" value="ECO:0007669"/>
    <property type="project" value="InterPro"/>
</dbReference>